<evidence type="ECO:0000313" key="4">
    <source>
        <dbReference type="Proteomes" id="UP000559027"/>
    </source>
</evidence>
<evidence type="ECO:0000259" key="2">
    <source>
        <dbReference type="PROSITE" id="PS51792"/>
    </source>
</evidence>
<gene>
    <name evidence="3" type="ORF">D9756_005298</name>
</gene>
<reference evidence="3 4" key="1">
    <citation type="journal article" date="2020" name="ISME J.">
        <title>Uncovering the hidden diversity of litter-decomposition mechanisms in mushroom-forming fungi.</title>
        <authorList>
            <person name="Floudas D."/>
            <person name="Bentzer J."/>
            <person name="Ahren D."/>
            <person name="Johansson T."/>
            <person name="Persson P."/>
            <person name="Tunlid A."/>
        </authorList>
    </citation>
    <scope>NUCLEOTIDE SEQUENCE [LARGE SCALE GENOMIC DNA]</scope>
    <source>
        <strain evidence="3 4">CBS 146.42</strain>
    </source>
</reference>
<dbReference type="OrthoDB" id="6407410at2759"/>
<dbReference type="AlphaFoldDB" id="A0A8H5D727"/>
<evidence type="ECO:0000313" key="3">
    <source>
        <dbReference type="EMBL" id="KAF5354784.1"/>
    </source>
</evidence>
<protein>
    <recommendedName>
        <fullName evidence="2">Yippee domain-containing protein</fullName>
    </recommendedName>
</protein>
<feature type="domain" description="Yippee" evidence="2">
    <location>
        <begin position="115"/>
        <end position="220"/>
    </location>
</feature>
<organism evidence="3 4">
    <name type="scientific">Leucocoprinus leucothites</name>
    <dbReference type="NCBI Taxonomy" id="201217"/>
    <lineage>
        <taxon>Eukaryota</taxon>
        <taxon>Fungi</taxon>
        <taxon>Dikarya</taxon>
        <taxon>Basidiomycota</taxon>
        <taxon>Agaricomycotina</taxon>
        <taxon>Agaricomycetes</taxon>
        <taxon>Agaricomycetidae</taxon>
        <taxon>Agaricales</taxon>
        <taxon>Agaricineae</taxon>
        <taxon>Agaricaceae</taxon>
        <taxon>Leucocoprinus</taxon>
    </lineage>
</organism>
<dbReference type="Proteomes" id="UP000559027">
    <property type="component" value="Unassembled WGS sequence"/>
</dbReference>
<accession>A0A8H5D727</accession>
<feature type="region of interest" description="Disordered" evidence="1">
    <location>
        <begin position="90"/>
        <end position="109"/>
    </location>
</feature>
<dbReference type="PROSITE" id="PS51792">
    <property type="entry name" value="YIPPEE"/>
    <property type="match status" value="1"/>
</dbReference>
<keyword evidence="4" id="KW-1185">Reference proteome</keyword>
<feature type="compositionally biased region" description="Low complexity" evidence="1">
    <location>
        <begin position="30"/>
        <end position="73"/>
    </location>
</feature>
<proteinExistence type="predicted"/>
<dbReference type="InterPro" id="IPR039058">
    <property type="entry name" value="Yippee_fam"/>
</dbReference>
<dbReference type="PANTHER" id="PTHR13848">
    <property type="entry name" value="PROTEIN YIPPEE-LIKE CG15309-RELATED"/>
    <property type="match status" value="1"/>
</dbReference>
<feature type="region of interest" description="Disordered" evidence="1">
    <location>
        <begin position="1"/>
        <end position="77"/>
    </location>
</feature>
<evidence type="ECO:0000256" key="1">
    <source>
        <dbReference type="SAM" id="MobiDB-lite"/>
    </source>
</evidence>
<dbReference type="EMBL" id="JAACJO010000008">
    <property type="protein sequence ID" value="KAF5354784.1"/>
    <property type="molecule type" value="Genomic_DNA"/>
</dbReference>
<sequence length="330" mass="35844">MDPYSYNKYELEHSNGRSVIPRRLPPVPSLPSLRTPSPSSSPSSSPPSSVFSLSPSSSSGTSSPASSPGSISPNQSPTKALNALKRVSRPLPQVPEPRKSPSPSTSRPLLSQHAQLIVCRSCMNCITTSESLLPASAVPPGSRAFRGFSGKASLFMKCYNITSTAPRVQLMTTGAHTMQETFCANCSTYLGWKIVKAHERTEKWKEGNWLLELENLWLARSSDVLDSSFEHTVEREREREKGITNQSRARRGSEFGFAAEEYPKDALKMVRAARAQGLGLEFAGSEDRAAGGPIKAYPQSSGKHHYSKSTPSFRVYGNGSAIHLPMTVAS</sequence>
<name>A0A8H5D727_9AGAR</name>
<dbReference type="InterPro" id="IPR034751">
    <property type="entry name" value="Yippee"/>
</dbReference>
<comment type="caution">
    <text evidence="3">The sequence shown here is derived from an EMBL/GenBank/DDBJ whole genome shotgun (WGS) entry which is preliminary data.</text>
</comment>